<evidence type="ECO:0000313" key="2">
    <source>
        <dbReference type="Proteomes" id="UP000219020"/>
    </source>
</evidence>
<evidence type="ECO:0000313" key="1">
    <source>
        <dbReference type="EMBL" id="PCS22534.1"/>
    </source>
</evidence>
<proteinExistence type="predicted"/>
<gene>
    <name evidence="1" type="ORF">BTN49_1755</name>
</gene>
<comment type="caution">
    <text evidence="1">The sequence shown here is derived from an EMBL/GenBank/DDBJ whole genome shotgun (WGS) entry which is preliminary data.</text>
</comment>
<organism evidence="1 2">
    <name type="scientific">Candidatus Enterovibrio escicola</name>
    <dbReference type="NCBI Taxonomy" id="1927127"/>
    <lineage>
        <taxon>Bacteria</taxon>
        <taxon>Pseudomonadati</taxon>
        <taxon>Pseudomonadota</taxon>
        <taxon>Gammaproteobacteria</taxon>
        <taxon>Vibrionales</taxon>
        <taxon>Vibrionaceae</taxon>
        <taxon>Enterovibrio</taxon>
    </lineage>
</organism>
<keyword evidence="2" id="KW-1185">Reference proteome</keyword>
<reference evidence="2" key="1">
    <citation type="submission" date="2017-04" db="EMBL/GenBank/DDBJ databases">
        <title>Genome evolution of the luminous symbionts of deep sea anglerfish.</title>
        <authorList>
            <person name="Hendry T.A."/>
        </authorList>
    </citation>
    <scope>NUCLEOTIDE SEQUENCE [LARGE SCALE GENOMIC DNA]</scope>
</reference>
<name>A0A2A5T310_9GAMM</name>
<dbReference type="Proteomes" id="UP000219020">
    <property type="component" value="Unassembled WGS sequence"/>
</dbReference>
<protein>
    <submittedName>
        <fullName evidence="1">Uncharacterized protein</fullName>
    </submittedName>
</protein>
<sequence>MRFVWQTKTVENMVSIVVDTNTIVTNPVAEPSRLDIQTWLVRQG</sequence>
<accession>A0A2A5T310</accession>
<dbReference type="AlphaFoldDB" id="A0A2A5T310"/>
<dbReference type="EMBL" id="NBYY01000016">
    <property type="protein sequence ID" value="PCS22534.1"/>
    <property type="molecule type" value="Genomic_DNA"/>
</dbReference>